<dbReference type="eggNOG" id="COG2172">
    <property type="taxonomic scope" value="Bacteria"/>
</dbReference>
<dbReference type="SUPFAM" id="SSF52172">
    <property type="entry name" value="CheY-like"/>
    <property type="match status" value="1"/>
</dbReference>
<dbReference type="Gene3D" id="3.40.50.2300">
    <property type="match status" value="1"/>
</dbReference>
<evidence type="ECO:0000259" key="5">
    <source>
        <dbReference type="PROSITE" id="PS50110"/>
    </source>
</evidence>
<dbReference type="OrthoDB" id="5456285at2"/>
<evidence type="ECO:0000256" key="1">
    <source>
        <dbReference type="ARBA" id="ARBA00022553"/>
    </source>
</evidence>
<feature type="modified residue" description="4-aspartylphosphate" evidence="4">
    <location>
        <position position="53"/>
    </location>
</feature>
<evidence type="ECO:0000256" key="3">
    <source>
        <dbReference type="ARBA" id="ARBA00023163"/>
    </source>
</evidence>
<keyword evidence="2" id="KW-0805">Transcription regulation</keyword>
<keyword evidence="1 4" id="KW-0597">Phosphoprotein</keyword>
<dbReference type="SMART" id="SM00448">
    <property type="entry name" value="REC"/>
    <property type="match status" value="1"/>
</dbReference>
<sequence length="296" mass="33404">MRKILYVDDDALNRDILRELLCEGGYDVVEADDGDTALQRLHDTSGIDAILLDRMMPRMGGIEVLKAVKADARFADIPVIMQTAATSRDQILQGIKAGVYYYLTKPYEDQMLLAIVGAALQDAAQKQRLREEVAQHRSLMGLLEQARFRFRTPQEARSLAFLIANCFPEPEAAIYGLHEMLSNAIEHGNLGITYDEKTRLILEGRLREEIECRLALPANREKWAWLSFETDGKTLRARIRDQGNGFDWRPFLDISPERAMHPHGRGIATALRMSFSSLDYVGCGNEVVCTFVVDEA</sequence>
<dbReference type="EMBL" id="CP002292">
    <property type="protein sequence ID" value="ADP72452.1"/>
    <property type="molecule type" value="Genomic_DNA"/>
</dbReference>
<accession>E3I265</accession>
<keyword evidence="7" id="KW-1185">Reference proteome</keyword>
<evidence type="ECO:0000313" key="7">
    <source>
        <dbReference type="Proteomes" id="UP000001399"/>
    </source>
</evidence>
<dbReference type="RefSeq" id="WP_013420811.1">
    <property type="nucleotide sequence ID" value="NC_014664.1"/>
</dbReference>
<gene>
    <name evidence="6" type="ordered locus">Rvan_3257</name>
</gene>
<dbReference type="PROSITE" id="PS50110">
    <property type="entry name" value="RESPONSE_REGULATORY"/>
    <property type="match status" value="1"/>
</dbReference>
<dbReference type="InterPro" id="IPR001789">
    <property type="entry name" value="Sig_transdc_resp-reg_receiver"/>
</dbReference>
<dbReference type="HOGENOM" id="CLU_073056_0_0_5"/>
<dbReference type="STRING" id="648757.Rvan_3257"/>
<dbReference type="Pfam" id="PF00072">
    <property type="entry name" value="Response_reg"/>
    <property type="match status" value="1"/>
</dbReference>
<keyword evidence="3" id="KW-0804">Transcription</keyword>
<feature type="domain" description="Response regulatory" evidence="5">
    <location>
        <begin position="3"/>
        <end position="120"/>
    </location>
</feature>
<dbReference type="InterPro" id="IPR011006">
    <property type="entry name" value="CheY-like_superfamily"/>
</dbReference>
<organism evidence="6 7">
    <name type="scientific">Rhodomicrobium vannielii (strain ATCC 17100 / DSM 162 / LMG 4299 / NCIMB 10020 / ATH 3.1.1)</name>
    <dbReference type="NCBI Taxonomy" id="648757"/>
    <lineage>
        <taxon>Bacteria</taxon>
        <taxon>Pseudomonadati</taxon>
        <taxon>Pseudomonadota</taxon>
        <taxon>Alphaproteobacteria</taxon>
        <taxon>Hyphomicrobiales</taxon>
        <taxon>Hyphomicrobiaceae</taxon>
        <taxon>Rhodomicrobium</taxon>
    </lineage>
</organism>
<protein>
    <submittedName>
        <fullName evidence="6">Response regulator receiver protein</fullName>
    </submittedName>
</protein>
<reference evidence="7" key="1">
    <citation type="journal article" date="2011" name="J. Bacteriol.">
        <title>Genome sequences of eight morphologically diverse alphaproteobacteria.</title>
        <authorList>
            <consortium name="US DOE Joint Genome Institute"/>
            <person name="Brown P.J."/>
            <person name="Kysela D.T."/>
            <person name="Buechlein A."/>
            <person name="Hemmerich C."/>
            <person name="Brun Y.V."/>
        </authorList>
    </citation>
    <scope>NUCLEOTIDE SEQUENCE [LARGE SCALE GENOMIC DNA]</scope>
    <source>
        <strain evidence="7">ATCC 17100 / ATH 3.1.1 / DSM 162 / LMG 4299</strain>
    </source>
</reference>
<dbReference type="Proteomes" id="UP000001399">
    <property type="component" value="Chromosome"/>
</dbReference>
<dbReference type="PANTHER" id="PTHR44591:SF3">
    <property type="entry name" value="RESPONSE REGULATORY DOMAIN-CONTAINING PROTEIN"/>
    <property type="match status" value="1"/>
</dbReference>
<proteinExistence type="predicted"/>
<dbReference type="KEGG" id="rva:Rvan_3257"/>
<evidence type="ECO:0000313" key="6">
    <source>
        <dbReference type="EMBL" id="ADP72452.1"/>
    </source>
</evidence>
<dbReference type="AlphaFoldDB" id="E3I265"/>
<evidence type="ECO:0000256" key="2">
    <source>
        <dbReference type="ARBA" id="ARBA00023015"/>
    </source>
</evidence>
<name>E3I265_RHOVT</name>
<dbReference type="eggNOG" id="COG3706">
    <property type="taxonomic scope" value="Bacteria"/>
</dbReference>
<dbReference type="GO" id="GO:0000160">
    <property type="term" value="P:phosphorelay signal transduction system"/>
    <property type="evidence" value="ECO:0007669"/>
    <property type="project" value="InterPro"/>
</dbReference>
<dbReference type="InterPro" id="IPR050595">
    <property type="entry name" value="Bact_response_regulator"/>
</dbReference>
<evidence type="ECO:0000256" key="4">
    <source>
        <dbReference type="PROSITE-ProRule" id="PRU00169"/>
    </source>
</evidence>
<dbReference type="PANTHER" id="PTHR44591">
    <property type="entry name" value="STRESS RESPONSE REGULATOR PROTEIN 1"/>
    <property type="match status" value="1"/>
</dbReference>